<reference evidence="2 3" key="1">
    <citation type="submission" date="2020-05" db="EMBL/GenBank/DDBJ databases">
        <title>Bremerella alba sp. nov., a novel planctomycete isolated from the surface of the macroalga Fucus spiralis.</title>
        <authorList>
            <person name="Godinho O."/>
            <person name="Botelho R."/>
            <person name="Albuquerque L."/>
            <person name="Wiegand S."/>
            <person name="Da Costa M.S."/>
            <person name="Lobo-Da-Cunha A."/>
            <person name="Jogler C."/>
            <person name="Lage O.M."/>
        </authorList>
    </citation>
    <scope>NUCLEOTIDE SEQUENCE [LARGE SCALE GENOMIC DNA]</scope>
    <source>
        <strain evidence="2 3">FF15</strain>
    </source>
</reference>
<feature type="signal peptide" evidence="1">
    <location>
        <begin position="1"/>
        <end position="21"/>
    </location>
</feature>
<protein>
    <recommendedName>
        <fullName evidence="4">Sialidase domain-containing protein</fullName>
    </recommendedName>
</protein>
<dbReference type="RefSeq" id="WP_235990783.1">
    <property type="nucleotide sequence ID" value="NZ_JABRWO010000014.1"/>
</dbReference>
<feature type="chain" id="PRO_5030824051" description="Sialidase domain-containing protein" evidence="1">
    <location>
        <begin position="22"/>
        <end position="352"/>
    </location>
</feature>
<sequence length="352" mass="37471">MMRSLFLSAAFLGFLVSHVTAGDQESASGTPVYLSANDLSIATGNPSLVQMSSISTHIPVWSLSGGTPGQSVSGVVPGFSSEYSAVKVEIVVTSTDEATSPKYSDVYRVHLSQMVDGELFTSSYQLGKPVQTALPAAPKYSRTILLESFYQVVPDAPLIVRIQREPGLAEDTFTRPTGLALVKVTPLKASAAKSHVVQDVRGYNSWPMIQAIGEKLVCTYSRGSGHSIGEDARAVYARTSNDGGETWTEETVIANSPGYGDVTVGKGLDSQGAMLLWVRRVGKDWHHDLYRTEDGVKFTLVASPELGERKGDGGLFSNYSYAAARGGGGCNSSRNAGPRLGSILDCHRVGRG</sequence>
<comment type="caution">
    <text evidence="2">The sequence shown here is derived from an EMBL/GenBank/DDBJ whole genome shotgun (WGS) entry which is preliminary data.</text>
</comment>
<name>A0A7V9A9A3_9BACT</name>
<evidence type="ECO:0000313" key="3">
    <source>
        <dbReference type="Proteomes" id="UP000551616"/>
    </source>
</evidence>
<dbReference type="InterPro" id="IPR036278">
    <property type="entry name" value="Sialidase_sf"/>
</dbReference>
<dbReference type="CDD" id="cd15482">
    <property type="entry name" value="Sialidase_non-viral"/>
    <property type="match status" value="1"/>
</dbReference>
<evidence type="ECO:0000256" key="1">
    <source>
        <dbReference type="SAM" id="SignalP"/>
    </source>
</evidence>
<evidence type="ECO:0000313" key="2">
    <source>
        <dbReference type="EMBL" id="MBA2117257.1"/>
    </source>
</evidence>
<gene>
    <name evidence="2" type="ORF">HOV93_44530</name>
</gene>
<dbReference type="SUPFAM" id="SSF50939">
    <property type="entry name" value="Sialidases"/>
    <property type="match status" value="1"/>
</dbReference>
<organism evidence="2 3">
    <name type="scientific">Bremerella alba</name>
    <dbReference type="NCBI Taxonomy" id="980252"/>
    <lineage>
        <taxon>Bacteria</taxon>
        <taxon>Pseudomonadati</taxon>
        <taxon>Planctomycetota</taxon>
        <taxon>Planctomycetia</taxon>
        <taxon>Pirellulales</taxon>
        <taxon>Pirellulaceae</taxon>
        <taxon>Bremerella</taxon>
    </lineage>
</organism>
<proteinExistence type="predicted"/>
<dbReference type="AlphaFoldDB" id="A0A7V9A9A3"/>
<dbReference type="Gene3D" id="2.120.10.10">
    <property type="match status" value="1"/>
</dbReference>
<dbReference type="EMBL" id="JABRWO010000014">
    <property type="protein sequence ID" value="MBA2117257.1"/>
    <property type="molecule type" value="Genomic_DNA"/>
</dbReference>
<keyword evidence="1" id="KW-0732">Signal</keyword>
<evidence type="ECO:0008006" key="4">
    <source>
        <dbReference type="Google" id="ProtNLM"/>
    </source>
</evidence>
<dbReference type="Proteomes" id="UP000551616">
    <property type="component" value="Unassembled WGS sequence"/>
</dbReference>
<keyword evidence="3" id="KW-1185">Reference proteome</keyword>
<accession>A0A7V9A9A3</accession>